<evidence type="ECO:0000313" key="3">
    <source>
        <dbReference type="Proteomes" id="UP001500542"/>
    </source>
</evidence>
<dbReference type="Gene3D" id="3.20.20.140">
    <property type="entry name" value="Metal-dependent hydrolases"/>
    <property type="match status" value="1"/>
</dbReference>
<comment type="caution">
    <text evidence="2">The sequence shown here is derived from an EMBL/GenBank/DDBJ whole genome shotgun (WGS) entry which is preliminary data.</text>
</comment>
<dbReference type="InterPro" id="IPR011059">
    <property type="entry name" value="Metal-dep_hydrolase_composite"/>
</dbReference>
<gene>
    <name evidence="2" type="ORF">GCM10009554_35720</name>
</gene>
<dbReference type="RefSeq" id="WP_343970744.1">
    <property type="nucleotide sequence ID" value="NZ_BAAAHK010000007.1"/>
</dbReference>
<dbReference type="EMBL" id="BAAAHK010000007">
    <property type="protein sequence ID" value="GAA0942831.1"/>
    <property type="molecule type" value="Genomic_DNA"/>
</dbReference>
<dbReference type="Proteomes" id="UP001500542">
    <property type="component" value="Unassembled WGS sequence"/>
</dbReference>
<reference evidence="2 3" key="1">
    <citation type="journal article" date="2019" name="Int. J. Syst. Evol. Microbiol.">
        <title>The Global Catalogue of Microorganisms (GCM) 10K type strain sequencing project: providing services to taxonomists for standard genome sequencing and annotation.</title>
        <authorList>
            <consortium name="The Broad Institute Genomics Platform"/>
            <consortium name="The Broad Institute Genome Sequencing Center for Infectious Disease"/>
            <person name="Wu L."/>
            <person name="Ma J."/>
        </authorList>
    </citation>
    <scope>NUCLEOTIDE SEQUENCE [LARGE SCALE GENOMIC DNA]</scope>
    <source>
        <strain evidence="2 3">JCM 10977</strain>
    </source>
</reference>
<dbReference type="InterPro" id="IPR051781">
    <property type="entry name" value="Metallo-dep_Hydrolase"/>
</dbReference>
<keyword evidence="3" id="KW-1185">Reference proteome</keyword>
<proteinExistence type="predicted"/>
<accession>A0ABN1QHK9</accession>
<dbReference type="PANTHER" id="PTHR43135:SF3">
    <property type="entry name" value="ALPHA-D-RIBOSE 1-METHYLPHOSPHONATE 5-TRIPHOSPHATE DIPHOSPHATASE"/>
    <property type="match status" value="1"/>
</dbReference>
<name>A0ABN1QHK9_9ACTN</name>
<evidence type="ECO:0000313" key="2">
    <source>
        <dbReference type="EMBL" id="GAA0942831.1"/>
    </source>
</evidence>
<dbReference type="InterPro" id="IPR006680">
    <property type="entry name" value="Amidohydro-rel"/>
</dbReference>
<dbReference type="SUPFAM" id="SSF51556">
    <property type="entry name" value="Metallo-dependent hydrolases"/>
    <property type="match status" value="1"/>
</dbReference>
<evidence type="ECO:0000259" key="1">
    <source>
        <dbReference type="Pfam" id="PF01979"/>
    </source>
</evidence>
<feature type="domain" description="Amidohydrolase-related" evidence="1">
    <location>
        <begin position="33"/>
        <end position="311"/>
    </location>
</feature>
<dbReference type="PANTHER" id="PTHR43135">
    <property type="entry name" value="ALPHA-D-RIBOSE 1-METHYLPHOSPHONATE 5-TRIPHOSPHATE DIPHOSPHATASE"/>
    <property type="match status" value="1"/>
</dbReference>
<protein>
    <submittedName>
        <fullName evidence="2">Amidohydrolase family protein</fullName>
    </submittedName>
</protein>
<organism evidence="2 3">
    <name type="scientific">Kribbella koreensis</name>
    <dbReference type="NCBI Taxonomy" id="57909"/>
    <lineage>
        <taxon>Bacteria</taxon>
        <taxon>Bacillati</taxon>
        <taxon>Actinomycetota</taxon>
        <taxon>Actinomycetes</taxon>
        <taxon>Propionibacteriales</taxon>
        <taxon>Kribbellaceae</taxon>
        <taxon>Kribbella</taxon>
    </lineage>
</organism>
<dbReference type="Pfam" id="PF01979">
    <property type="entry name" value="Amidohydro_1"/>
    <property type="match status" value="1"/>
</dbReference>
<sequence>MTRWVFDGVGLPAGEQVHVEAGTGDPEPLPGRFILPGLVDSHCHLTVGITERGPVPLDEAAARAMLEDLGQAGVRAVRDVGGDRSVTLKLAAGPEDGRPLVLAAGRFVAPEGGYFPGLYEPVPAEHLLATVEAELDAGATWIKLVGDFPPVGPDGPLRGSPMTPNYEVDAVGQLIAAVHARGARVAAHTQSEFVGELIRLGVDSVEHGTVITAEDLEVLGARGGAWTPTITAYGPPNPDDEPERVEKRRALDERLTALLPVARRYGVQVLAGSDMVGTVAGEVDQLAKHGLTVTQALEAATTSAIDFLGLTGGDDLVTYDADPRDDAEILASPTAVVLRGHRIR</sequence>
<dbReference type="InterPro" id="IPR032466">
    <property type="entry name" value="Metal_Hydrolase"/>
</dbReference>
<dbReference type="Gene3D" id="2.30.40.10">
    <property type="entry name" value="Urease, subunit C, domain 1"/>
    <property type="match status" value="1"/>
</dbReference>